<reference evidence="2 3" key="1">
    <citation type="submission" date="2020-08" db="EMBL/GenBank/DDBJ databases">
        <title>Genomic Encyclopedia of Type Strains, Phase IV (KMG-IV): sequencing the most valuable type-strain genomes for metagenomic binning, comparative biology and taxonomic classification.</title>
        <authorList>
            <person name="Goeker M."/>
        </authorList>
    </citation>
    <scope>NUCLEOTIDE SEQUENCE [LARGE SCALE GENOMIC DNA]</scope>
    <source>
        <strain evidence="2 3">DSM 24163</strain>
    </source>
</reference>
<dbReference type="RefSeq" id="WP_183959274.1">
    <property type="nucleotide sequence ID" value="NZ_JACHHP010000001.1"/>
</dbReference>
<proteinExistence type="predicted"/>
<dbReference type="NCBIfam" id="TIGR00305">
    <property type="entry name" value="putative toxin-antitoxin system toxin component, PIN family"/>
    <property type="match status" value="1"/>
</dbReference>
<dbReference type="SUPFAM" id="SSF88723">
    <property type="entry name" value="PIN domain-like"/>
    <property type="match status" value="1"/>
</dbReference>
<evidence type="ECO:0000259" key="1">
    <source>
        <dbReference type="Pfam" id="PF13470"/>
    </source>
</evidence>
<evidence type="ECO:0000313" key="3">
    <source>
        <dbReference type="Proteomes" id="UP000521199"/>
    </source>
</evidence>
<dbReference type="Pfam" id="PF13470">
    <property type="entry name" value="PIN_3"/>
    <property type="match status" value="1"/>
</dbReference>
<feature type="domain" description="PIN" evidence="1">
    <location>
        <begin position="18"/>
        <end position="130"/>
    </location>
</feature>
<dbReference type="Proteomes" id="UP000521199">
    <property type="component" value="Unassembled WGS sequence"/>
</dbReference>
<dbReference type="InterPro" id="IPR002850">
    <property type="entry name" value="PIN_toxin-like"/>
</dbReference>
<dbReference type="PANTHER" id="PTHR34610">
    <property type="entry name" value="SSL7007 PROTEIN"/>
    <property type="match status" value="1"/>
</dbReference>
<gene>
    <name evidence="2" type="ORF">HNQ52_000399</name>
</gene>
<sequence length="162" mass="17819">MPRAERLPDAPAARRTHRVVLDTNACLDLLVFSSQRSGALRDLLAGGQLQAVTRADCRDEWRRVLRYTTLALDAHRCTELEAAYDTLMLDVGTAPAGNVARLPRCKDPDDQKFLELARDAGASLLLTRDAELLVLARRTARAGLFRIAAPVDVMAALAELDR</sequence>
<evidence type="ECO:0000313" key="2">
    <source>
        <dbReference type="EMBL" id="MBB5206883.1"/>
    </source>
</evidence>
<dbReference type="InterPro" id="IPR002716">
    <property type="entry name" value="PIN_dom"/>
</dbReference>
<keyword evidence="3" id="KW-1185">Reference proteome</keyword>
<dbReference type="AlphaFoldDB" id="A0A7W8D603"/>
<protein>
    <submittedName>
        <fullName evidence="2">Putative PIN family toxin of toxin-antitoxin system</fullName>
    </submittedName>
</protein>
<accession>A0A7W8D603</accession>
<name>A0A7W8D603_9GAMM</name>
<dbReference type="PANTHER" id="PTHR34610:SF3">
    <property type="entry name" value="SSL7007 PROTEIN"/>
    <property type="match status" value="1"/>
</dbReference>
<organism evidence="2 3">
    <name type="scientific">Chiayiivirga flava</name>
    <dbReference type="NCBI Taxonomy" id="659595"/>
    <lineage>
        <taxon>Bacteria</taxon>
        <taxon>Pseudomonadati</taxon>
        <taxon>Pseudomonadota</taxon>
        <taxon>Gammaproteobacteria</taxon>
        <taxon>Lysobacterales</taxon>
        <taxon>Lysobacteraceae</taxon>
        <taxon>Chiayiivirga</taxon>
    </lineage>
</organism>
<dbReference type="InterPro" id="IPR029060">
    <property type="entry name" value="PIN-like_dom_sf"/>
</dbReference>
<comment type="caution">
    <text evidence="2">The sequence shown here is derived from an EMBL/GenBank/DDBJ whole genome shotgun (WGS) entry which is preliminary data.</text>
</comment>
<dbReference type="EMBL" id="JACHHP010000001">
    <property type="protein sequence ID" value="MBB5206883.1"/>
    <property type="molecule type" value="Genomic_DNA"/>
</dbReference>